<reference evidence="3" key="1">
    <citation type="journal article" date="2020" name="mSystems">
        <title>Genome- and Community-Level Interaction Insights into Carbon Utilization and Element Cycling Functions of Hydrothermarchaeota in Hydrothermal Sediment.</title>
        <authorList>
            <person name="Zhou Z."/>
            <person name="Liu Y."/>
            <person name="Xu W."/>
            <person name="Pan J."/>
            <person name="Luo Z.H."/>
            <person name="Li M."/>
        </authorList>
    </citation>
    <scope>NUCLEOTIDE SEQUENCE [LARGE SCALE GENOMIC DNA]</scope>
    <source>
        <strain evidence="3">SpSt-579</strain>
    </source>
</reference>
<name>A0A7C4M1A7_UNCC3</name>
<evidence type="ECO:0000259" key="2">
    <source>
        <dbReference type="Pfam" id="PF00149"/>
    </source>
</evidence>
<dbReference type="Pfam" id="PF00149">
    <property type="entry name" value="Metallophos"/>
    <property type="match status" value="1"/>
</dbReference>
<dbReference type="InterPro" id="IPR014577">
    <property type="entry name" value="UCP033093_metalloPase"/>
</dbReference>
<evidence type="ECO:0000256" key="1">
    <source>
        <dbReference type="ARBA" id="ARBA00022801"/>
    </source>
</evidence>
<dbReference type="InterPro" id="IPR029052">
    <property type="entry name" value="Metallo-depent_PP-like"/>
</dbReference>
<keyword evidence="3" id="KW-0269">Exonuclease</keyword>
<accession>A0A7C4M1A7</accession>
<keyword evidence="3" id="KW-0540">Nuclease</keyword>
<dbReference type="GO" id="GO:0004527">
    <property type="term" value="F:exonuclease activity"/>
    <property type="evidence" value="ECO:0007669"/>
    <property type="project" value="UniProtKB-KW"/>
</dbReference>
<dbReference type="InterPro" id="IPR041796">
    <property type="entry name" value="Mre11_N"/>
</dbReference>
<gene>
    <name evidence="3" type="ORF">ENT43_03660</name>
</gene>
<organism evidence="3">
    <name type="scientific">candidate division CPR3 bacterium</name>
    <dbReference type="NCBI Taxonomy" id="2268181"/>
    <lineage>
        <taxon>Bacteria</taxon>
        <taxon>Bacteria division CPR3</taxon>
    </lineage>
</organism>
<protein>
    <submittedName>
        <fullName evidence="3">DNA repair exonuclease</fullName>
    </submittedName>
</protein>
<dbReference type="AlphaFoldDB" id="A0A7C4M1A7"/>
<feature type="domain" description="Calcineurin-like phosphoesterase" evidence="2">
    <location>
        <begin position="5"/>
        <end position="174"/>
    </location>
</feature>
<sequence>MKLVRFIQTSDWQIGMKGGGLGEASGIIRETRIKSINNVLNIAKEQNVDFVLLCGDIFEHNMVSQDDVRKVVSVFNQYSDIPIYLLPGNHDIIGADCVYNRPIFQNLTHLKIIQSCDTIQIQDTYLHPCPILSKFITKDLTVNIPSVHDLGGIHIGIAHGSLIGNFSTQDWEDITLPIDPSCIERTGIDYLALGHWHGYRIFEDSRIAYSGTHEQTKYNEDNAGYCLMVHIDKKGDKPIIEPIKTGQLKWLSCEFDIMDSSSLNELKEYLDSIKDIDMVRLELHGELQLEYKEKLDNILEFQSTRHRDLRIKMDLLNITLSNNLENRIDLGDATLNQTNEKLSQMLANETDPKKQKVIVEALIYLHKLGMEVEA</sequence>
<proteinExistence type="predicted"/>
<dbReference type="InterPro" id="IPR050535">
    <property type="entry name" value="DNA_Repair-Maintenance_Comp"/>
</dbReference>
<dbReference type="InterPro" id="IPR004843">
    <property type="entry name" value="Calcineurin-like_PHP"/>
</dbReference>
<keyword evidence="1" id="KW-0378">Hydrolase</keyword>
<comment type="caution">
    <text evidence="3">The sequence shown here is derived from an EMBL/GenBank/DDBJ whole genome shotgun (WGS) entry which is preliminary data.</text>
</comment>
<dbReference type="CDD" id="cd00840">
    <property type="entry name" value="MPP_Mre11_N"/>
    <property type="match status" value="1"/>
</dbReference>
<dbReference type="EMBL" id="DSYQ01000019">
    <property type="protein sequence ID" value="HGT71328.1"/>
    <property type="molecule type" value="Genomic_DNA"/>
</dbReference>
<dbReference type="PIRSF" id="PIRSF033093">
    <property type="entry name" value="UCP_ML1119"/>
    <property type="match status" value="1"/>
</dbReference>
<dbReference type="SUPFAM" id="SSF56300">
    <property type="entry name" value="Metallo-dependent phosphatases"/>
    <property type="match status" value="1"/>
</dbReference>
<dbReference type="Gene3D" id="3.60.21.10">
    <property type="match status" value="1"/>
</dbReference>
<evidence type="ECO:0000313" key="3">
    <source>
        <dbReference type="EMBL" id="HGT71328.1"/>
    </source>
</evidence>
<dbReference type="PANTHER" id="PTHR30337:SF7">
    <property type="entry name" value="PHOSPHOESTERASE"/>
    <property type="match status" value="1"/>
</dbReference>
<dbReference type="PANTHER" id="PTHR30337">
    <property type="entry name" value="COMPONENT OF ATP-DEPENDENT DSDNA EXONUCLEASE"/>
    <property type="match status" value="1"/>
</dbReference>